<reference evidence="4" key="1">
    <citation type="submission" date="2020-04" db="EMBL/GenBank/DDBJ databases">
        <authorList>
            <person name="Alioto T."/>
            <person name="Alioto T."/>
            <person name="Gomez Garrido J."/>
        </authorList>
    </citation>
    <scope>NUCLEOTIDE SEQUENCE</scope>
    <source>
        <strain evidence="4">A484AB</strain>
    </source>
</reference>
<dbReference type="InterPro" id="IPR029055">
    <property type="entry name" value="Ntn_hydrolases_N"/>
</dbReference>
<feature type="non-terminal residue" evidence="4">
    <location>
        <position position="1"/>
    </location>
</feature>
<keyword evidence="5" id="KW-1185">Reference proteome</keyword>
<accession>A0A6S7GCR7</accession>
<keyword evidence="2" id="KW-0378">Hydrolase</keyword>
<evidence type="ECO:0000313" key="5">
    <source>
        <dbReference type="Proteomes" id="UP001152795"/>
    </source>
</evidence>
<dbReference type="Pfam" id="PF01019">
    <property type="entry name" value="G_glu_transpept"/>
    <property type="match status" value="1"/>
</dbReference>
<dbReference type="PANTHER" id="PTHR43199:SF1">
    <property type="entry name" value="GLUTATHIONE HYDROLASE PROENZYME"/>
    <property type="match status" value="1"/>
</dbReference>
<dbReference type="Gene3D" id="3.60.20.40">
    <property type="match status" value="1"/>
</dbReference>
<dbReference type="OrthoDB" id="5985014at2759"/>
<evidence type="ECO:0000313" key="4">
    <source>
        <dbReference type="EMBL" id="CAB3991214.1"/>
    </source>
</evidence>
<keyword evidence="1" id="KW-0808">Transferase</keyword>
<dbReference type="PRINTS" id="PR01210">
    <property type="entry name" value="GGTRANSPTASE"/>
</dbReference>
<gene>
    <name evidence="4" type="ORF">PACLA_8A067234</name>
</gene>
<dbReference type="EMBL" id="CACRXK020001808">
    <property type="protein sequence ID" value="CAB3991214.1"/>
    <property type="molecule type" value="Genomic_DNA"/>
</dbReference>
<dbReference type="InterPro" id="IPR043137">
    <property type="entry name" value="GGT_ssub_C"/>
</dbReference>
<dbReference type="GO" id="GO:0016740">
    <property type="term" value="F:transferase activity"/>
    <property type="evidence" value="ECO:0007669"/>
    <property type="project" value="UniProtKB-KW"/>
</dbReference>
<proteinExistence type="predicted"/>
<comment type="caution">
    <text evidence="4">The sequence shown here is derived from an EMBL/GenBank/DDBJ whole genome shotgun (WGS) entry which is preliminary data.</text>
</comment>
<dbReference type="PANTHER" id="PTHR43199">
    <property type="entry name" value="GLUTATHIONE HYDROLASE"/>
    <property type="match status" value="1"/>
</dbReference>
<dbReference type="Proteomes" id="UP001152795">
    <property type="component" value="Unassembled WGS sequence"/>
</dbReference>
<evidence type="ECO:0000256" key="3">
    <source>
        <dbReference type="ARBA" id="ARBA00023145"/>
    </source>
</evidence>
<organism evidence="4 5">
    <name type="scientific">Paramuricea clavata</name>
    <name type="common">Red gorgonian</name>
    <name type="synonym">Violescent sea-whip</name>
    <dbReference type="NCBI Taxonomy" id="317549"/>
    <lineage>
        <taxon>Eukaryota</taxon>
        <taxon>Metazoa</taxon>
        <taxon>Cnidaria</taxon>
        <taxon>Anthozoa</taxon>
        <taxon>Octocorallia</taxon>
        <taxon>Malacalcyonacea</taxon>
        <taxon>Plexauridae</taxon>
        <taxon>Paramuricea</taxon>
    </lineage>
</organism>
<evidence type="ECO:0000256" key="1">
    <source>
        <dbReference type="ARBA" id="ARBA00022679"/>
    </source>
</evidence>
<evidence type="ECO:0000256" key="2">
    <source>
        <dbReference type="ARBA" id="ARBA00022801"/>
    </source>
</evidence>
<dbReference type="InterPro" id="IPR051792">
    <property type="entry name" value="GGT_bact"/>
</dbReference>
<sequence length="635" mass="70618">SCYSRSFPKDLLMSFLPLIAPTTCINPSFINWKTGRRYGVCDRRKKKDPLMQCVKYENLRGFIVIAFQCKKKGTIAPTTSSLYVSFAVPELRKGRRYGNAMRRCFARVFVPMQVTLAAGSYVSFAGVTEILYYKNSENRVYSLDGGWNIPADLNTDEILPYHTTKPNGASVLVPGFFAGIDAAVKELANFDLKTLMEPALYFAENGFQLPYLLAGLIATNYNDITLLRTEDGKNVFTNPETGKYYKLGEIFKQPDLLKVLQSIANNGVGEMYNGTWARDMVSLVKKENGVMTMSDMSAYTVNWKNPINTTYYDYLASTSGTDKAGSGGVELLEKLNIMELADLGSGSYLSNSTKLYWLASIIRFSNFISLYLRTVPNAVDILQREFQLNFSLQNRTSKEFTDSIWNQMSKPDGMDDINKKIKKLLGGHSSLATNSASHSDGVVAMDKEGNVCSMIHTINSLPWGTGLFVHGIALPHSAAINKNYIKQLKPGTRLNSELQPAIVFRRVNEDKVRNLGGSFKPAMAISVVGSSLREVTPQLLTSVLDENMNPNQALYRPQFMLPSLGSYWQDVQVQRCTFDQNVLQDARNKGQLITEIDDKTSRGSYGLGVLIYVDKNGVRYAASTPTLDGIAESEA</sequence>
<protein>
    <submittedName>
        <fullName evidence="4">Gamma-glutamyltranspeptidase</fullName>
    </submittedName>
</protein>
<dbReference type="SUPFAM" id="SSF56235">
    <property type="entry name" value="N-terminal nucleophile aminohydrolases (Ntn hydrolases)"/>
    <property type="match status" value="1"/>
</dbReference>
<name>A0A6S7GCR7_PARCT</name>
<dbReference type="GO" id="GO:0016787">
    <property type="term" value="F:hydrolase activity"/>
    <property type="evidence" value="ECO:0007669"/>
    <property type="project" value="UniProtKB-KW"/>
</dbReference>
<dbReference type="AlphaFoldDB" id="A0A6S7GCR7"/>
<keyword evidence="3" id="KW-0865">Zymogen</keyword>